<dbReference type="InterPro" id="IPR039260">
    <property type="entry name" value="Cpg-3"/>
</dbReference>
<protein>
    <submittedName>
        <fullName evidence="1">Chondroitin proteoglycan 3</fullName>
    </submittedName>
</protein>
<dbReference type="PANTHER" id="PTHR37973">
    <property type="entry name" value="CHONDROITIN PROTEOGLYCAN 3"/>
    <property type="match status" value="1"/>
</dbReference>
<sequence length="197" mass="20926">MRSRDKVCRLAQILQPAIFSALNCPSSFSFLSTGVQSLDVKMKCDKLYCFLLLAEFTLVVFAKDMSKKPAQEEAAEIKGSKSKDKPASTTKVKCITSKVCFSNDDCNGGSCLGIAVGKCNCGACTSFVACKDDSACGGLVGACNNHTNFCDCDLGFKANGFKSIFNALTDMCNVKDCMPNGESCFGLPCNNGICVCP</sequence>
<dbReference type="EMBL" id="JI177320">
    <property type="protein sequence ID" value="ADY47757.1"/>
    <property type="molecule type" value="mRNA"/>
</dbReference>
<evidence type="ECO:0000313" key="1">
    <source>
        <dbReference type="EMBL" id="ADY47757.1"/>
    </source>
</evidence>
<dbReference type="PANTHER" id="PTHR37973:SF1">
    <property type="entry name" value="DICKKOPF_N DOMAIN-CONTAINING PROTEIN"/>
    <property type="match status" value="1"/>
</dbReference>
<dbReference type="AlphaFoldDB" id="F1LCA3"/>
<accession>F1LCA3</accession>
<reference evidence="1" key="1">
    <citation type="journal article" date="2011" name="Genome Res.">
        <title>Deep small RNA sequencing from the nematode Ascaris reveals conservation, functional diversification, and novel developmental profiles.</title>
        <authorList>
            <person name="Wang J."/>
            <person name="Czech B."/>
            <person name="Crunk A."/>
            <person name="Wallace A."/>
            <person name="Mitreva M."/>
            <person name="Hannon G.J."/>
            <person name="Davis R.E."/>
        </authorList>
    </citation>
    <scope>NUCLEOTIDE SEQUENCE</scope>
</reference>
<name>F1LCA3_ASCSU</name>
<organism evidence="1">
    <name type="scientific">Ascaris suum</name>
    <name type="common">Pig roundworm</name>
    <name type="synonym">Ascaris lumbricoides</name>
    <dbReference type="NCBI Taxonomy" id="6253"/>
    <lineage>
        <taxon>Eukaryota</taxon>
        <taxon>Metazoa</taxon>
        <taxon>Ecdysozoa</taxon>
        <taxon>Nematoda</taxon>
        <taxon>Chromadorea</taxon>
        <taxon>Rhabditida</taxon>
        <taxon>Spirurina</taxon>
        <taxon>Ascaridomorpha</taxon>
        <taxon>Ascaridoidea</taxon>
        <taxon>Ascarididae</taxon>
        <taxon>Ascaris</taxon>
    </lineage>
</organism>
<proteinExistence type="evidence at transcript level"/>